<dbReference type="OrthoDB" id="9804614at2"/>
<dbReference type="PANTHER" id="PTHR35145">
    <property type="entry name" value="CYTOPLASMIC PROTEIN-RELATED"/>
    <property type="match status" value="1"/>
</dbReference>
<organism evidence="1 2">
    <name type="scientific">Pannonibacter indicus</name>
    <dbReference type="NCBI Taxonomy" id="466044"/>
    <lineage>
        <taxon>Bacteria</taxon>
        <taxon>Pseudomonadati</taxon>
        <taxon>Pseudomonadota</taxon>
        <taxon>Alphaproteobacteria</taxon>
        <taxon>Hyphomicrobiales</taxon>
        <taxon>Stappiaceae</taxon>
        <taxon>Pannonibacter</taxon>
    </lineage>
</organism>
<protein>
    <submittedName>
        <fullName evidence="1">Predicted DNA-binding protein with ?double-wing? structural motif, MmcQ/YjbR family</fullName>
    </submittedName>
</protein>
<dbReference type="RefSeq" id="WP_055454477.1">
    <property type="nucleotide sequence ID" value="NZ_CYHE01000002.1"/>
</dbReference>
<evidence type="ECO:0000313" key="2">
    <source>
        <dbReference type="Proteomes" id="UP000183900"/>
    </source>
</evidence>
<dbReference type="Pfam" id="PF04237">
    <property type="entry name" value="YjbR"/>
    <property type="match status" value="1"/>
</dbReference>
<keyword evidence="2" id="KW-1185">Reference proteome</keyword>
<proteinExistence type="predicted"/>
<dbReference type="AlphaFoldDB" id="A0A0K6HPY4"/>
<evidence type="ECO:0000313" key="1">
    <source>
        <dbReference type="EMBL" id="CUA92901.1"/>
    </source>
</evidence>
<dbReference type="EMBL" id="CYHE01000002">
    <property type="protein sequence ID" value="CUA92901.1"/>
    <property type="molecule type" value="Genomic_DNA"/>
</dbReference>
<name>A0A0K6HPY4_9HYPH</name>
<dbReference type="SUPFAM" id="SSF142906">
    <property type="entry name" value="YjbR-like"/>
    <property type="match status" value="1"/>
</dbReference>
<dbReference type="InterPro" id="IPR007351">
    <property type="entry name" value="YjbR"/>
</dbReference>
<sequence length="140" mass="15173">MANKKAHEEHIGEEASGRATRASYDSFCASLSATTHVIQWEGASVWKVGGKIFAIWSDWKGTPAVSFKCSDMAYQMLSEQPGLAPAPYLARAKWIQLHELGALSEADLFAYIRAAHSLVAAKLTRKLRQELGLGLGLGLG</sequence>
<gene>
    <name evidence="1" type="ORF">Ga0061067_102180</name>
</gene>
<dbReference type="Gene3D" id="3.90.1150.30">
    <property type="match status" value="1"/>
</dbReference>
<reference evidence="2" key="1">
    <citation type="submission" date="2015-08" db="EMBL/GenBank/DDBJ databases">
        <authorList>
            <person name="Varghese N."/>
        </authorList>
    </citation>
    <scope>NUCLEOTIDE SEQUENCE [LARGE SCALE GENOMIC DNA]</scope>
    <source>
        <strain evidence="2">DSM 23407</strain>
    </source>
</reference>
<dbReference type="GO" id="GO:0003677">
    <property type="term" value="F:DNA binding"/>
    <property type="evidence" value="ECO:0007669"/>
    <property type="project" value="UniProtKB-KW"/>
</dbReference>
<dbReference type="InterPro" id="IPR058532">
    <property type="entry name" value="YjbR/MT2646/Rv2570-like"/>
</dbReference>
<dbReference type="Proteomes" id="UP000183900">
    <property type="component" value="Unassembled WGS sequence"/>
</dbReference>
<dbReference type="PANTHER" id="PTHR35145:SF1">
    <property type="entry name" value="CYTOPLASMIC PROTEIN"/>
    <property type="match status" value="1"/>
</dbReference>
<accession>A0A0K6HPY4</accession>
<keyword evidence="1" id="KW-0238">DNA-binding</keyword>
<dbReference type="InterPro" id="IPR038056">
    <property type="entry name" value="YjbR-like_sf"/>
</dbReference>